<dbReference type="GO" id="GO:0034784">
    <property type="term" value="F:pivalyl-CoA mutase activity"/>
    <property type="evidence" value="ECO:0007669"/>
    <property type="project" value="InterPro"/>
</dbReference>
<keyword evidence="8 10" id="KW-0413">Isomerase</keyword>
<evidence type="ECO:0000256" key="3">
    <source>
        <dbReference type="ARBA" id="ARBA00022723"/>
    </source>
</evidence>
<dbReference type="SUPFAM" id="SSF52242">
    <property type="entry name" value="Cobalamin (vitamin B12)-binding domain"/>
    <property type="match status" value="1"/>
</dbReference>
<feature type="domain" description="B12-binding" evidence="11">
    <location>
        <begin position="13"/>
        <end position="143"/>
    </location>
</feature>
<dbReference type="GO" id="GO:0006637">
    <property type="term" value="P:acyl-CoA metabolic process"/>
    <property type="evidence" value="ECO:0007669"/>
    <property type="project" value="UniProtKB-UniRule"/>
</dbReference>
<dbReference type="Pfam" id="PF01642">
    <property type="entry name" value="MM_CoA_mutase"/>
    <property type="match status" value="2"/>
</dbReference>
<keyword evidence="4 10" id="KW-0547">Nucleotide-binding</keyword>
<organism evidence="12 13">
    <name type="scientific">Desulfococcus multivorans DSM 2059</name>
    <dbReference type="NCBI Taxonomy" id="1121405"/>
    <lineage>
        <taxon>Bacteria</taxon>
        <taxon>Pseudomonadati</taxon>
        <taxon>Thermodesulfobacteriota</taxon>
        <taxon>Desulfobacteria</taxon>
        <taxon>Desulfobacterales</taxon>
        <taxon>Desulfococcaceae</taxon>
        <taxon>Desulfococcus</taxon>
    </lineage>
</organism>
<evidence type="ECO:0000256" key="4">
    <source>
        <dbReference type="ARBA" id="ARBA00022741"/>
    </source>
</evidence>
<dbReference type="Pfam" id="PF02310">
    <property type="entry name" value="B12-binding"/>
    <property type="match status" value="1"/>
</dbReference>
<gene>
    <name evidence="10" type="primary">icmF</name>
    <name evidence="12" type="ORF">dsmv_0420</name>
</gene>
<dbReference type="InterPro" id="IPR006159">
    <property type="entry name" value="Acid_CoA_mut_C"/>
</dbReference>
<keyword evidence="2 10" id="KW-0846">Cobalamin</keyword>
<keyword evidence="9 10" id="KW-0170">Cobalt</keyword>
<proteinExistence type="inferred from homology"/>
<dbReference type="OrthoDB" id="9762378at2"/>
<dbReference type="HAMAP" id="MF_02050">
    <property type="entry name" value="IcmF"/>
    <property type="match status" value="1"/>
</dbReference>
<evidence type="ECO:0000256" key="9">
    <source>
        <dbReference type="ARBA" id="ARBA00023285"/>
    </source>
</evidence>
<comment type="catalytic activity">
    <reaction evidence="10">
        <text>GTP + H2O = GDP + phosphate + H(+)</text>
        <dbReference type="Rhea" id="RHEA:19669"/>
        <dbReference type="ChEBI" id="CHEBI:15377"/>
        <dbReference type="ChEBI" id="CHEBI:15378"/>
        <dbReference type="ChEBI" id="CHEBI:37565"/>
        <dbReference type="ChEBI" id="CHEBI:43474"/>
        <dbReference type="ChEBI" id="CHEBI:58189"/>
    </reaction>
</comment>
<dbReference type="EMBL" id="ATHJ01000094">
    <property type="protein sequence ID" value="EPR39010.1"/>
    <property type="molecule type" value="Genomic_DNA"/>
</dbReference>
<dbReference type="SUPFAM" id="SSF52540">
    <property type="entry name" value="P-loop containing nucleoside triphosphate hydrolases"/>
    <property type="match status" value="1"/>
</dbReference>
<dbReference type="AlphaFoldDB" id="S7TQS1"/>
<feature type="binding site" evidence="10">
    <location>
        <position position="857"/>
    </location>
    <ligand>
        <name>substrate</name>
    </ligand>
</feature>
<dbReference type="InterPro" id="IPR016176">
    <property type="entry name" value="Cbl-dep_enz_cat"/>
</dbReference>
<feature type="binding site" evidence="10">
    <location>
        <position position="724"/>
    </location>
    <ligand>
        <name>substrate</name>
    </ligand>
</feature>
<feature type="binding site" evidence="10">
    <location>
        <position position="1093"/>
    </location>
    <ligand>
        <name>GTP</name>
        <dbReference type="ChEBI" id="CHEBI:37565"/>
    </ligand>
</feature>
<keyword evidence="3 10" id="KW-0479">Metal-binding</keyword>
<dbReference type="eggNOG" id="COG1703">
    <property type="taxonomic scope" value="Bacteria"/>
</dbReference>
<dbReference type="PANTHER" id="PTHR43087">
    <property type="entry name" value="LYSINE/ARGININE/ORNITHINE TRANSPORT SYSTEM KINASE"/>
    <property type="match status" value="1"/>
</dbReference>
<dbReference type="GO" id="GO:0031419">
    <property type="term" value="F:cobalamin binding"/>
    <property type="evidence" value="ECO:0007669"/>
    <property type="project" value="UniProtKB-UniRule"/>
</dbReference>
<dbReference type="FunFam" id="3.40.50.280:FF:000005">
    <property type="entry name" value="Fused isobutyryl-CoA mutase"/>
    <property type="match status" value="1"/>
</dbReference>
<comment type="function">
    <text evidence="10">Catalyzes the reversible interconversion of isobutyryl-CoA and n-butyryl-CoA, using radical chemistry. Also exhibits GTPase activity, associated with its G-protein domain (MeaI) that functions as a chaperone that assists cofactor delivery and proper holo-enzyme assembly.</text>
</comment>
<evidence type="ECO:0000256" key="7">
    <source>
        <dbReference type="ARBA" id="ARBA00023186"/>
    </source>
</evidence>
<feature type="binding site" evidence="10">
    <location>
        <begin position="348"/>
        <end position="351"/>
    </location>
    <ligand>
        <name>GTP</name>
        <dbReference type="ChEBI" id="CHEBI:37565"/>
    </ligand>
</feature>
<comment type="subunit">
    <text evidence="10">Homodimer.</text>
</comment>
<dbReference type="EC" id="3.6.5.-" evidence="10"/>
<feature type="binding site" evidence="10">
    <location>
        <position position="302"/>
    </location>
    <ligand>
        <name>Mg(2+)</name>
        <dbReference type="ChEBI" id="CHEBI:18420"/>
        <label>2</label>
    </ligand>
</feature>
<keyword evidence="10" id="KW-0460">Magnesium</keyword>
<feature type="binding site" description="axial binding residue" evidence="10">
    <location>
        <position position="26"/>
    </location>
    <ligand>
        <name>adenosylcob(III)alamin</name>
        <dbReference type="ChEBI" id="CHEBI:18408"/>
    </ligand>
    <ligandPart>
        <name>Co</name>
        <dbReference type="ChEBI" id="CHEBI:27638"/>
    </ligandPart>
</feature>
<dbReference type="EC" id="5.4.99.13" evidence="10"/>
<dbReference type="Pfam" id="PF03308">
    <property type="entry name" value="MeaB"/>
    <property type="match status" value="1"/>
</dbReference>
<dbReference type="InterPro" id="IPR053439">
    <property type="entry name" value="IcmF/GTPase_domain"/>
</dbReference>
<evidence type="ECO:0000256" key="6">
    <source>
        <dbReference type="ARBA" id="ARBA00023134"/>
    </source>
</evidence>
<keyword evidence="7 10" id="KW-0143">Chaperone</keyword>
<feature type="binding site" evidence="10">
    <location>
        <position position="852"/>
    </location>
    <ligand>
        <name>substrate</name>
    </ligand>
</feature>
<keyword evidence="6 10" id="KW-0342">GTP-binding</keyword>
<comment type="cofactor">
    <cofactor evidence="1 10">
        <name>adenosylcob(III)alamin</name>
        <dbReference type="ChEBI" id="CHEBI:18408"/>
    </cofactor>
</comment>
<feature type="binding site" evidence="10">
    <location>
        <position position="618"/>
    </location>
    <ligand>
        <name>substrate</name>
    </ligand>
</feature>
<feature type="binding site" evidence="10">
    <location>
        <position position="256"/>
    </location>
    <ligand>
        <name>GTP</name>
        <dbReference type="ChEBI" id="CHEBI:37565"/>
    </ligand>
</feature>
<feature type="binding site" evidence="10">
    <location>
        <position position="768"/>
    </location>
    <ligand>
        <name>substrate</name>
    </ligand>
</feature>
<evidence type="ECO:0000256" key="10">
    <source>
        <dbReference type="HAMAP-Rule" id="MF_02050"/>
    </source>
</evidence>
<evidence type="ECO:0000256" key="2">
    <source>
        <dbReference type="ARBA" id="ARBA00022628"/>
    </source>
</evidence>
<keyword evidence="5 10" id="KW-0378">Hydrolase</keyword>
<feature type="binding site" evidence="10">
    <location>
        <position position="253"/>
    </location>
    <ligand>
        <name>Mg(2+)</name>
        <dbReference type="ChEBI" id="CHEBI:18420"/>
        <label>1</label>
        <note>catalytic</note>
    </ligand>
</feature>
<evidence type="ECO:0000256" key="1">
    <source>
        <dbReference type="ARBA" id="ARBA00001922"/>
    </source>
</evidence>
<comment type="catalytic activity">
    <reaction evidence="10">
        <text>2-methylpropanoyl-CoA = butanoyl-CoA</text>
        <dbReference type="Rhea" id="RHEA:13141"/>
        <dbReference type="ChEBI" id="CHEBI:57338"/>
        <dbReference type="ChEBI" id="CHEBI:57371"/>
        <dbReference type="EC" id="5.4.99.13"/>
    </reaction>
</comment>
<feature type="binding site" evidence="10">
    <location>
        <position position="253"/>
    </location>
    <ligand>
        <name>Mg(2+)</name>
        <dbReference type="ChEBI" id="CHEBI:18420"/>
        <label>2</label>
    </ligand>
</feature>
<dbReference type="eggNOG" id="COG2185">
    <property type="taxonomic scope" value="Bacteria"/>
</dbReference>
<evidence type="ECO:0000256" key="5">
    <source>
        <dbReference type="ARBA" id="ARBA00022801"/>
    </source>
</evidence>
<name>S7TQS1_DESML</name>
<dbReference type="InterPro" id="IPR052040">
    <property type="entry name" value="GTPase/Isobutyryl-CoA_mutase"/>
</dbReference>
<dbReference type="RefSeq" id="WP_020877082.1">
    <property type="nucleotide sequence ID" value="NZ_ATHJ01000094.1"/>
</dbReference>
<reference evidence="12 13" key="1">
    <citation type="journal article" date="2013" name="Genome Announc.">
        <title>Draft genome sequences for three mercury-methylating, sulfate-reducing bacteria.</title>
        <authorList>
            <person name="Brown S.D."/>
            <person name="Hurt R.A.Jr."/>
            <person name="Gilmour C.C."/>
            <person name="Elias D.A."/>
        </authorList>
    </citation>
    <scope>NUCLEOTIDE SEQUENCE [LARGE SCALE GENOMIC DNA]</scope>
    <source>
        <strain evidence="12 13">DSM 2059</strain>
    </source>
</reference>
<dbReference type="STRING" id="897.B2D07_05615"/>
<dbReference type="InterPro" id="IPR006099">
    <property type="entry name" value="MeMalonylCoA_mutase_a/b_cat"/>
</dbReference>
<dbReference type="Gene3D" id="3.20.20.240">
    <property type="entry name" value="Methylmalonyl-CoA mutase"/>
    <property type="match status" value="1"/>
</dbReference>
<feature type="binding site" evidence="10">
    <location>
        <position position="301"/>
    </location>
    <ligand>
        <name>Mg(2+)</name>
        <dbReference type="ChEBI" id="CHEBI:18420"/>
        <label>2</label>
    </ligand>
</feature>
<dbReference type="InterPro" id="IPR027417">
    <property type="entry name" value="P-loop_NTPase"/>
</dbReference>
<dbReference type="CDD" id="cd02071">
    <property type="entry name" value="MM_CoA_mut_B12_BD"/>
    <property type="match status" value="1"/>
</dbReference>
<sequence length="1094" mass="121854">MNMEVQPYKPRHHVRVVTATSLFDGHDASINIFRRILQSTGAEVIHLGHNRSVQEIVDAAVEEDVQGIAVSSYQGGHVEFFKYMIDLLNDRGAGHIKVFGGGGGVIVPDEIRELESYGVTKIYSPEDGARMGLQGIINHMIESMDYPVYDEMPVDLSDLNTENKLKVARMISIVEETAVRNNGNLAKLRSDIEKMIGDRKVPVIGITGTGGAGKSSLTDELIVRILHDIGEIHVAIISSDPSRRKTGGALLGDRIRMNAINSPRVYMRSVATRQSNSEIPEFLGDAVNVIKAAGFDLVIVETAGIGQGDSKISDLVDVSVYVMTSEFGAASQLEKIDMLDYADLVVVNKFEKRGGEDAVRDVRKQVQRNRQAWSVKPEDLPVFGTIASKFNDDGVTAFYHALIDAVEEKTGVGFETCLPRPEAKTSSSKTIIIPPERTRYLSEIAEAIRDYHKKTERQAQAVRKSWHLKEAMAALGGGLEGDAPTLLNRFRKELAAAEAALENETRDLLAQWKRFKESYTQDELVYTVRDREIRVPLYTESLCHKKIPKVALPGYTDPGEIYRWMRRENLPGYFPYTAGVFPLKRVGEDPTRMFAGEGDPARTNRRFKLLSGEYEAKRLSTAFDSVTLYGYDPDRRPDIYGKVGNSGVSICTLDDVKVLYDGFELCAPNTSVSMTINGPAPIMLAMFLNTAIDQQVDAFKAKHGREPFSEEYEEIRSMVLSNVRGTVQADILKEDQGQNTCIFSIEFALKMMGDIQEFFMQNNVRNFYSVSISGYHIAEAGANPISQLTFTLANGFTYVEYYLSRGMDLDSFGPNLSFFFSNGMEPEYTVIGRVARRIWAVAMREKYGASERSQKLKYHIQTSGRSLHSQDIQFNDIRTTLQALCAIYDNCNSLHTNAFDEAITTPSTESVRRALAIQLIINREWGLAKNENPLQGSFIVEALTDLVEEAVLAEFDRITARGGVLGAMETGYQRSKIQEESIYYETLKHTGEMPIIGVNTFRDPHADNQDLVEGGGCLELARATPEEKESQLQRLSGFQKAHETEAPGALKRLQEAALSGQNVFAEMMNAVRCCSLGQITQALYDVGGKYRRNM</sequence>
<feature type="binding site" evidence="10">
    <location>
        <begin position="211"/>
        <end position="216"/>
    </location>
    <ligand>
        <name>GTP</name>
        <dbReference type="ChEBI" id="CHEBI:37565"/>
    </ligand>
</feature>
<protein>
    <recommendedName>
        <fullName evidence="10">Fused isobutyryl-CoA mutase</fullName>
    </recommendedName>
    <domain>
        <recommendedName>
            <fullName evidence="10">Isobutyryl-CoA mutase</fullName>
            <shortName evidence="10">ICM</shortName>
            <ecNumber evidence="10">5.4.99.13</ecNumber>
        </recommendedName>
    </domain>
    <domain>
        <recommendedName>
            <fullName evidence="10">P-loop GTPase</fullName>
            <ecNumber evidence="10">3.6.5.-</ecNumber>
        </recommendedName>
        <alternativeName>
            <fullName evidence="10">G-protein chaperone</fullName>
        </alternativeName>
    </domain>
</protein>
<dbReference type="NCBIfam" id="NF045497">
    <property type="entry name" value="IsobCoAmut_IcmF"/>
    <property type="match status" value="1"/>
</dbReference>
<dbReference type="GO" id="GO:0005525">
    <property type="term" value="F:GTP binding"/>
    <property type="evidence" value="ECO:0007669"/>
    <property type="project" value="UniProtKB-UniRule"/>
</dbReference>
<dbReference type="PROSITE" id="PS51332">
    <property type="entry name" value="B12_BINDING"/>
    <property type="match status" value="1"/>
</dbReference>
<dbReference type="GO" id="GO:0000287">
    <property type="term" value="F:magnesium ion binding"/>
    <property type="evidence" value="ECO:0007669"/>
    <property type="project" value="UniProtKB-UniRule"/>
</dbReference>
<dbReference type="eggNOG" id="COG1884">
    <property type="taxonomic scope" value="Bacteria"/>
</dbReference>
<feature type="binding site" evidence="10">
    <location>
        <position position="301"/>
    </location>
    <ligand>
        <name>Mg(2+)</name>
        <dbReference type="ChEBI" id="CHEBI:18420"/>
        <label>1</label>
        <note>catalytic</note>
    </ligand>
</feature>
<feature type="binding site" evidence="10">
    <location>
        <position position="817"/>
    </location>
    <ligand>
        <name>substrate</name>
    </ligand>
</feature>
<evidence type="ECO:0000256" key="8">
    <source>
        <dbReference type="ARBA" id="ARBA00023235"/>
    </source>
</evidence>
<dbReference type="InterPro" id="IPR006158">
    <property type="entry name" value="Cobalamin-bd"/>
</dbReference>
<dbReference type="PANTHER" id="PTHR43087:SF1">
    <property type="entry name" value="LAO_AO TRANSPORT SYSTEM ATPASE"/>
    <property type="match status" value="1"/>
</dbReference>
<accession>S7TQS1</accession>
<keyword evidence="13" id="KW-1185">Reference proteome</keyword>
<comment type="domain">
    <text evidence="10">Is composed of four functional domains: the N-terminal 5'-deoxyadenosylcobalamin binding region that is homologous to the small subunit of ICM (IcmB), a middle P-loop GTPase domain (MeaI) that likely acts as a chaperone for ICM, a structured linker region involved in dimer formation, and a C-terminal part that is homologous to the large substrate-binding subunit of ICM (IcmA).</text>
</comment>
<comment type="similarity">
    <text evidence="10">Belongs to the IcmF family.</text>
</comment>
<dbReference type="Gene3D" id="3.40.50.300">
    <property type="entry name" value="P-loop containing nucleotide triphosphate hydrolases"/>
    <property type="match status" value="1"/>
</dbReference>
<evidence type="ECO:0000259" key="11">
    <source>
        <dbReference type="PROSITE" id="PS51332"/>
    </source>
</evidence>
<feature type="binding site" evidence="10">
    <location>
        <position position="969"/>
    </location>
    <ligand>
        <name>GTP</name>
        <dbReference type="ChEBI" id="CHEBI:37565"/>
    </ligand>
</feature>
<keyword evidence="10" id="KW-0511">Multifunctional enzyme</keyword>
<dbReference type="InterPro" id="IPR033669">
    <property type="entry name" value="IcmF"/>
</dbReference>
<evidence type="ECO:0000313" key="13">
    <source>
        <dbReference type="Proteomes" id="UP000014977"/>
    </source>
</evidence>
<dbReference type="InterPro" id="IPR036724">
    <property type="entry name" value="Cobalamin-bd_sf"/>
</dbReference>
<comment type="caution">
    <text evidence="12">The sequence shown here is derived from an EMBL/GenBank/DDBJ whole genome shotgun (WGS) entry which is preliminary data.</text>
</comment>
<dbReference type="SUPFAM" id="SSF51703">
    <property type="entry name" value="Cobalamin (vitamin B12)-dependent enzymes"/>
    <property type="match status" value="1"/>
</dbReference>
<comment type="caution">
    <text evidence="10">Lacks conserved residue(s) required for the propagation of feature annotation.</text>
</comment>
<dbReference type="Proteomes" id="UP000014977">
    <property type="component" value="Unassembled WGS sequence"/>
</dbReference>
<comment type="cofactor">
    <cofactor evidence="10">
        <name>Mg(2+)</name>
        <dbReference type="ChEBI" id="CHEBI:18420"/>
    </cofactor>
</comment>
<dbReference type="GO" id="GO:0003924">
    <property type="term" value="F:GTPase activity"/>
    <property type="evidence" value="ECO:0007669"/>
    <property type="project" value="UniProtKB-UniRule"/>
</dbReference>
<feature type="binding site" evidence="10">
    <location>
        <position position="215"/>
    </location>
    <ligand>
        <name>Mg(2+)</name>
        <dbReference type="ChEBI" id="CHEBI:18420"/>
        <label>1</label>
        <note>catalytic</note>
    </ligand>
</feature>
<dbReference type="PATRIC" id="fig|1121405.3.peg.2819"/>
<dbReference type="GO" id="GO:0047727">
    <property type="term" value="F:isobutyryl-CoA mutase activity"/>
    <property type="evidence" value="ECO:0007669"/>
    <property type="project" value="UniProtKB-UniRule"/>
</dbReference>
<evidence type="ECO:0000313" key="12">
    <source>
        <dbReference type="EMBL" id="EPR39010.1"/>
    </source>
</evidence>
<feature type="binding site" evidence="10">
    <location>
        <position position="240"/>
    </location>
    <ligand>
        <name>Mg(2+)</name>
        <dbReference type="ChEBI" id="CHEBI:18420"/>
        <label>2</label>
    </ligand>
</feature>
<dbReference type="NCBIfam" id="TIGR00640">
    <property type="entry name" value="acid_CoA_mut_C"/>
    <property type="match status" value="1"/>
</dbReference>
<dbReference type="Gene3D" id="3.40.50.280">
    <property type="entry name" value="Cobalamin-binding domain"/>
    <property type="match status" value="1"/>
</dbReference>